<dbReference type="FunCoup" id="A0A139WM90">
    <property type="interactions" value="100"/>
</dbReference>
<dbReference type="InterPro" id="IPR000558">
    <property type="entry name" value="Histone_H2B"/>
</dbReference>
<evidence type="ECO:0000256" key="11">
    <source>
        <dbReference type="ARBA" id="ARBA00022843"/>
    </source>
</evidence>
<evidence type="ECO:0000256" key="9">
    <source>
        <dbReference type="ARBA" id="ARBA00022499"/>
    </source>
</evidence>
<dbReference type="Gene3D" id="3.20.20.80">
    <property type="entry name" value="Glycosidases"/>
    <property type="match status" value="1"/>
</dbReference>
<evidence type="ECO:0000259" key="18">
    <source>
        <dbReference type="Pfam" id="PF00125"/>
    </source>
</evidence>
<evidence type="ECO:0000256" key="3">
    <source>
        <dbReference type="ARBA" id="ARBA00004286"/>
    </source>
</evidence>
<evidence type="ECO:0000256" key="2">
    <source>
        <dbReference type="ARBA" id="ARBA00004123"/>
    </source>
</evidence>
<feature type="chain" id="PRO_5007300278" description="Histone H2B" evidence="17">
    <location>
        <begin position="20"/>
        <end position="753"/>
    </location>
</feature>
<comment type="similarity">
    <text evidence="4 16">Belongs to the histone H2B family.</text>
</comment>
<keyword evidence="10" id="KW-0378">Hydrolase</keyword>
<evidence type="ECO:0000256" key="14">
    <source>
        <dbReference type="ARBA" id="ARBA00023269"/>
    </source>
</evidence>
<dbReference type="GO" id="GO:0046982">
    <property type="term" value="F:protein heterodimerization activity"/>
    <property type="evidence" value="ECO:0007669"/>
    <property type="project" value="InterPro"/>
</dbReference>
<dbReference type="InterPro" id="IPR055333">
    <property type="entry name" value="HISTONE_H2B_site"/>
</dbReference>
<dbReference type="EMBL" id="KQ971316">
    <property type="protein sequence ID" value="KYB29004.1"/>
    <property type="molecule type" value="Genomic_DNA"/>
</dbReference>
<dbReference type="FunFam" id="3.20.20.80:FF:000245">
    <property type="entry name" value="Histone H2B"/>
    <property type="match status" value="1"/>
</dbReference>
<dbReference type="CDD" id="cd00063">
    <property type="entry name" value="FN3"/>
    <property type="match status" value="1"/>
</dbReference>
<evidence type="ECO:0000256" key="5">
    <source>
        <dbReference type="ARBA" id="ARBA00008875"/>
    </source>
</evidence>
<dbReference type="InterPro" id="IPR013783">
    <property type="entry name" value="Ig-like_fold"/>
</dbReference>
<dbReference type="PROSITE" id="PS00357">
    <property type="entry name" value="HISTONE_H2B"/>
    <property type="match status" value="1"/>
</dbReference>
<feature type="signal peptide" evidence="17">
    <location>
        <begin position="1"/>
        <end position="19"/>
    </location>
</feature>
<dbReference type="InParanoid" id="A0A139WM90"/>
<dbReference type="InterPro" id="IPR051923">
    <property type="entry name" value="Glycosyl_Hydrolase_39"/>
</dbReference>
<dbReference type="Pfam" id="PF01229">
    <property type="entry name" value="Glyco_hydro_39"/>
    <property type="match status" value="1"/>
</dbReference>
<evidence type="ECO:0000256" key="1">
    <source>
        <dbReference type="ARBA" id="ARBA00002001"/>
    </source>
</evidence>
<keyword evidence="17" id="KW-0732">Signal</keyword>
<keyword evidence="13 16" id="KW-0539">Nucleus</keyword>
<reference evidence="21 22" key="2">
    <citation type="journal article" date="2010" name="Nucleic Acids Res.">
        <title>BeetleBase in 2010: revisions to provide comprehensive genomic information for Tribolium castaneum.</title>
        <authorList>
            <person name="Kim H.S."/>
            <person name="Murphy T."/>
            <person name="Xia J."/>
            <person name="Caragea D."/>
            <person name="Park Y."/>
            <person name="Beeman R.W."/>
            <person name="Lorenzen M.D."/>
            <person name="Butcher S."/>
            <person name="Manak J.R."/>
            <person name="Brown S.J."/>
        </authorList>
    </citation>
    <scope>GENOME REANNOTATION</scope>
    <source>
        <strain evidence="21 22">Georgia GA2</strain>
    </source>
</reference>
<dbReference type="STRING" id="7070.A0A139WM90"/>
<feature type="domain" description="Glycosyl hydrolases family 39 N-terminal catalytic" evidence="19">
    <location>
        <begin position="21"/>
        <end position="473"/>
    </location>
</feature>
<dbReference type="CDD" id="cd22910">
    <property type="entry name" value="HFD_H2B"/>
    <property type="match status" value="1"/>
</dbReference>
<evidence type="ECO:0000256" key="16">
    <source>
        <dbReference type="RuleBase" id="RU000451"/>
    </source>
</evidence>
<sequence length="753" mass="85288">MFQWKIPLACLLCICLAYCEITVDVKGVTKKFDHFWESTGLCPPDPKDKIYEFLQSDDEKFNVALIGALPNQGIKQVRIHWLLNLILTGPHGYNFTYLDNLLGFLTDRGLKPRFELMGSSEFLKSGEQFWRDLVHEIASRYIGKFGANEVASWKFELWNEPDLKNYNILKFALPEYLSYVAGCAEGLRVAFDGRGVSASLGGPAGLFREENHPLCWGLLQACSANSHCPIQFISFHRKGGGTAEGVLNGTLELLDLLHNKFPNLAEMPIANDESDIITTWSDSWEWRGDARYAAMVVKVIAEHYKSLTLSRKLKIELLSFDNGFLNYHPFYFTQRTLFARFQMNHTDPPHSQFIKKPVYVAMGLLALLGDEYLAGGCDSNDSMLTVLATRTSDINQSNVGILVAYADSDEVNIETIKSVRLRINNLSIGSRFVVYLLDNILTNPYRFWHELGRPVFPPKFLRQQLREHEGPYRLFVPTSVSTANLNIALNLTVPSVALIHICSKPSANPGPVTKLSISNVTRNEILLTWSDAKIDTKCIRTYEVEFEAKCANSLRFERVNTNDVIFLSYHHAPTGDGACETTIGRYRVRAVDYWDQPGIYSEIIDKTAGRRIELMNFTYQSGRKLIDISLVMSPKMSEKSARKAQKIILKSDKKKKRRRKESYAIYIYKVLKQVHPDTGISSKAMNIMNSYVNDIFERITMEASHLAQYNKRSTITSREIQTAVRLLLPGELAKHAVSEGTKAVTKYTNSSNA</sequence>
<dbReference type="GO" id="GO:0003940">
    <property type="term" value="F:L-iduronidase activity"/>
    <property type="evidence" value="ECO:0000318"/>
    <property type="project" value="GO_Central"/>
</dbReference>
<dbReference type="Gene3D" id="2.60.40.1500">
    <property type="entry name" value="Glycosyl hydrolase domain, family 39"/>
    <property type="match status" value="1"/>
</dbReference>
<proteinExistence type="inferred from homology"/>
<evidence type="ECO:0000256" key="17">
    <source>
        <dbReference type="SAM" id="SignalP"/>
    </source>
</evidence>
<dbReference type="SUPFAM" id="SSF47113">
    <property type="entry name" value="Histone-fold"/>
    <property type="match status" value="1"/>
</dbReference>
<dbReference type="SUPFAM" id="SSF51011">
    <property type="entry name" value="Glycosyl hydrolase domain"/>
    <property type="match status" value="1"/>
</dbReference>
<keyword evidence="11" id="KW-0832">Ubl conjugation</keyword>
<organism evidence="21 22">
    <name type="scientific">Tribolium castaneum</name>
    <name type="common">Red flour beetle</name>
    <dbReference type="NCBI Taxonomy" id="7070"/>
    <lineage>
        <taxon>Eukaryota</taxon>
        <taxon>Metazoa</taxon>
        <taxon>Ecdysozoa</taxon>
        <taxon>Arthropoda</taxon>
        <taxon>Hexapoda</taxon>
        <taxon>Insecta</taxon>
        <taxon>Pterygota</taxon>
        <taxon>Neoptera</taxon>
        <taxon>Endopterygota</taxon>
        <taxon>Coleoptera</taxon>
        <taxon>Polyphaga</taxon>
        <taxon>Cucujiformia</taxon>
        <taxon>Tenebrionidae</taxon>
        <taxon>Tenebrionidae incertae sedis</taxon>
        <taxon>Tribolium</taxon>
    </lineage>
</organism>
<dbReference type="GO" id="GO:0000786">
    <property type="term" value="C:nucleosome"/>
    <property type="evidence" value="ECO:0007669"/>
    <property type="project" value="UniProtKB-KW"/>
</dbReference>
<comment type="similarity">
    <text evidence="5">Belongs to the glycosyl hydrolase 39 family.</text>
</comment>
<dbReference type="InterPro" id="IPR003961">
    <property type="entry name" value="FN3_dom"/>
</dbReference>
<comment type="subunit">
    <text evidence="6 16">The nucleosome is a histone octamer containing two molecules each of H2A, H2B, H3 and H4 assembled in one H3-H4 heterotetramer and two H2A-H2B heterodimers. The octamer wraps approximately 147 bp of DNA.</text>
</comment>
<dbReference type="GO" id="GO:0030527">
    <property type="term" value="F:structural constituent of chromatin"/>
    <property type="evidence" value="ECO:0007669"/>
    <property type="project" value="InterPro"/>
</dbReference>
<evidence type="ECO:0000256" key="8">
    <source>
        <dbReference type="ARBA" id="ARBA00022454"/>
    </source>
</evidence>
<dbReference type="Pfam" id="PF21200">
    <property type="entry name" value="Glyco_hydro_39_C"/>
    <property type="match status" value="1"/>
</dbReference>
<dbReference type="InterPro" id="IPR009072">
    <property type="entry name" value="Histone-fold"/>
</dbReference>
<protein>
    <recommendedName>
        <fullName evidence="7 16">Histone H2B</fullName>
    </recommendedName>
</protein>
<accession>A0A139WM90</accession>
<evidence type="ECO:0000256" key="6">
    <source>
        <dbReference type="ARBA" id="ARBA00011538"/>
    </source>
</evidence>
<dbReference type="Gene3D" id="2.60.40.10">
    <property type="entry name" value="Immunoglobulins"/>
    <property type="match status" value="1"/>
</dbReference>
<keyword evidence="9" id="KW-1017">Isopeptide bond</keyword>
<comment type="subcellular location">
    <subcellularLocation>
        <location evidence="3">Chromosome</location>
    </subcellularLocation>
    <subcellularLocation>
        <location evidence="2 16">Nucleus</location>
    </subcellularLocation>
</comment>
<comment type="function">
    <text evidence="1">Core component of nucleosome. Nucleosomes wrap and compact DNA into chromatin, limiting DNA accessibility to the cellular machineries which require DNA as a template. Histones thereby play a central role in transcription regulation, DNA repair, DNA replication and chromosomal stability. DNA accessibility is regulated via a complex set of post-translational modifications of histones, also called histone code, and nucleosome remodeling.</text>
</comment>
<dbReference type="AlphaFoldDB" id="A0A139WM90"/>
<dbReference type="PROSITE" id="PS01027">
    <property type="entry name" value="GLYCOSYL_HYDROL_F39"/>
    <property type="match status" value="1"/>
</dbReference>
<gene>
    <name evidence="21" type="primary">AUGUSTUS-3.0.2_32265</name>
    <name evidence="21" type="ORF">TcasGA2_TC032265</name>
</gene>
<evidence type="ECO:0000256" key="13">
    <source>
        <dbReference type="ARBA" id="ARBA00023242"/>
    </source>
</evidence>
<dbReference type="Gene3D" id="1.10.20.10">
    <property type="entry name" value="Histone, subunit A"/>
    <property type="match status" value="1"/>
</dbReference>
<evidence type="ECO:0000313" key="22">
    <source>
        <dbReference type="Proteomes" id="UP000007266"/>
    </source>
</evidence>
<dbReference type="InterPro" id="IPR007125">
    <property type="entry name" value="H2A/H2B/H3"/>
</dbReference>
<dbReference type="InterPro" id="IPR049166">
    <property type="entry name" value="GH39_cat"/>
</dbReference>
<keyword evidence="12 16" id="KW-0238">DNA-binding</keyword>
<dbReference type="InterPro" id="IPR049165">
    <property type="entry name" value="GH39_as"/>
</dbReference>
<dbReference type="Pfam" id="PF00125">
    <property type="entry name" value="Histone"/>
    <property type="match status" value="1"/>
</dbReference>
<dbReference type="InterPro" id="IPR017853">
    <property type="entry name" value="GH"/>
</dbReference>
<dbReference type="GO" id="GO:0005634">
    <property type="term" value="C:nucleus"/>
    <property type="evidence" value="ECO:0007669"/>
    <property type="project" value="UniProtKB-SubCell"/>
</dbReference>
<dbReference type="OMA" id="AYNFSHL"/>
<reference evidence="21 22" key="1">
    <citation type="journal article" date="2008" name="Nature">
        <title>The genome of the model beetle and pest Tribolium castaneum.</title>
        <authorList>
            <consortium name="Tribolium Genome Sequencing Consortium"/>
            <person name="Richards S."/>
            <person name="Gibbs R.A."/>
            <person name="Weinstock G.M."/>
            <person name="Brown S.J."/>
            <person name="Denell R."/>
            <person name="Beeman R.W."/>
            <person name="Gibbs R."/>
            <person name="Beeman R.W."/>
            <person name="Brown S.J."/>
            <person name="Bucher G."/>
            <person name="Friedrich M."/>
            <person name="Grimmelikhuijzen C.J."/>
            <person name="Klingler M."/>
            <person name="Lorenzen M."/>
            <person name="Richards S."/>
            <person name="Roth S."/>
            <person name="Schroder R."/>
            <person name="Tautz D."/>
            <person name="Zdobnov E.M."/>
            <person name="Muzny D."/>
            <person name="Gibbs R.A."/>
            <person name="Weinstock G.M."/>
            <person name="Attaway T."/>
            <person name="Bell S."/>
            <person name="Buhay C.J."/>
            <person name="Chandrabose M.N."/>
            <person name="Chavez D."/>
            <person name="Clerk-Blankenburg K.P."/>
            <person name="Cree A."/>
            <person name="Dao M."/>
            <person name="Davis C."/>
            <person name="Chacko J."/>
            <person name="Dinh H."/>
            <person name="Dugan-Rocha S."/>
            <person name="Fowler G."/>
            <person name="Garner T.T."/>
            <person name="Garnes J."/>
            <person name="Gnirke A."/>
            <person name="Hawes A."/>
            <person name="Hernandez J."/>
            <person name="Hines S."/>
            <person name="Holder M."/>
            <person name="Hume J."/>
            <person name="Jhangiani S.N."/>
            <person name="Joshi V."/>
            <person name="Khan Z.M."/>
            <person name="Jackson L."/>
            <person name="Kovar C."/>
            <person name="Kowis A."/>
            <person name="Lee S."/>
            <person name="Lewis L.R."/>
            <person name="Margolis J."/>
            <person name="Morgan M."/>
            <person name="Nazareth L.V."/>
            <person name="Nguyen N."/>
            <person name="Okwuonu G."/>
            <person name="Parker D."/>
            <person name="Richards S."/>
            <person name="Ruiz S.J."/>
            <person name="Santibanez J."/>
            <person name="Savard J."/>
            <person name="Scherer S.E."/>
            <person name="Schneider B."/>
            <person name="Sodergren E."/>
            <person name="Tautz D."/>
            <person name="Vattahil S."/>
            <person name="Villasana D."/>
            <person name="White C.S."/>
            <person name="Wright R."/>
            <person name="Park Y."/>
            <person name="Beeman R.W."/>
            <person name="Lord J."/>
            <person name="Oppert B."/>
            <person name="Lorenzen M."/>
            <person name="Brown S."/>
            <person name="Wang L."/>
            <person name="Savard J."/>
            <person name="Tautz D."/>
            <person name="Richards S."/>
            <person name="Weinstock G."/>
            <person name="Gibbs R.A."/>
            <person name="Liu Y."/>
            <person name="Worley K."/>
            <person name="Weinstock G."/>
            <person name="Elsik C.G."/>
            <person name="Reese J.T."/>
            <person name="Elhaik E."/>
            <person name="Landan G."/>
            <person name="Graur D."/>
            <person name="Arensburger P."/>
            <person name="Atkinson P."/>
            <person name="Beeman R.W."/>
            <person name="Beidler J."/>
            <person name="Brown S.J."/>
            <person name="Demuth J.P."/>
            <person name="Drury D.W."/>
            <person name="Du Y.Z."/>
            <person name="Fujiwara H."/>
            <person name="Lorenzen M."/>
            <person name="Maselli V."/>
            <person name="Osanai M."/>
            <person name="Park Y."/>
            <person name="Robertson H.M."/>
            <person name="Tu Z."/>
            <person name="Wang J.J."/>
            <person name="Wang S."/>
            <person name="Richards S."/>
            <person name="Song H."/>
            <person name="Zhang L."/>
            <person name="Sodergren E."/>
            <person name="Werner D."/>
            <person name="Stanke M."/>
            <person name="Morgenstern B."/>
            <person name="Solovyev V."/>
            <person name="Kosarev P."/>
            <person name="Brown G."/>
            <person name="Chen H.C."/>
            <person name="Ermolaeva O."/>
            <person name="Hlavina W."/>
            <person name="Kapustin Y."/>
            <person name="Kiryutin B."/>
            <person name="Kitts P."/>
            <person name="Maglott D."/>
            <person name="Pruitt K."/>
            <person name="Sapojnikov V."/>
            <person name="Souvorov A."/>
            <person name="Mackey A.J."/>
            <person name="Waterhouse R.M."/>
            <person name="Wyder S."/>
            <person name="Zdobnov E.M."/>
            <person name="Zdobnov E.M."/>
            <person name="Wyder S."/>
            <person name="Kriventseva E.V."/>
            <person name="Kadowaki T."/>
            <person name="Bork P."/>
            <person name="Aranda M."/>
            <person name="Bao R."/>
            <person name="Beermann A."/>
            <person name="Berns N."/>
            <person name="Bolognesi R."/>
            <person name="Bonneton F."/>
            <person name="Bopp D."/>
            <person name="Brown S.J."/>
            <person name="Bucher G."/>
            <person name="Butts T."/>
            <person name="Chaumot A."/>
            <person name="Denell R.E."/>
            <person name="Ferrier D.E."/>
            <person name="Friedrich M."/>
            <person name="Gordon C.M."/>
            <person name="Jindra M."/>
            <person name="Klingler M."/>
            <person name="Lan Q."/>
            <person name="Lattorff H.M."/>
            <person name="Laudet V."/>
            <person name="von Levetsow C."/>
            <person name="Liu Z."/>
            <person name="Lutz R."/>
            <person name="Lynch J.A."/>
            <person name="da Fonseca R.N."/>
            <person name="Posnien N."/>
            <person name="Reuter R."/>
            <person name="Roth S."/>
            <person name="Savard J."/>
            <person name="Schinko J.B."/>
            <person name="Schmitt C."/>
            <person name="Schoppmeier M."/>
            <person name="Schroder R."/>
            <person name="Shippy T.D."/>
            <person name="Simonnet F."/>
            <person name="Marques-Souza H."/>
            <person name="Tautz D."/>
            <person name="Tomoyasu Y."/>
            <person name="Trauner J."/>
            <person name="Van der Zee M."/>
            <person name="Vervoort M."/>
            <person name="Wittkopp N."/>
            <person name="Wimmer E.A."/>
            <person name="Yang X."/>
            <person name="Jones A.K."/>
            <person name="Sattelle D.B."/>
            <person name="Ebert P.R."/>
            <person name="Nelson D."/>
            <person name="Scott J.G."/>
            <person name="Beeman R.W."/>
            <person name="Muthukrishnan S."/>
            <person name="Kramer K.J."/>
            <person name="Arakane Y."/>
            <person name="Beeman R.W."/>
            <person name="Zhu Q."/>
            <person name="Hogenkamp D."/>
            <person name="Dixit R."/>
            <person name="Oppert B."/>
            <person name="Jiang H."/>
            <person name="Zou Z."/>
            <person name="Marshall J."/>
            <person name="Elpidina E."/>
            <person name="Vinokurov K."/>
            <person name="Oppert C."/>
            <person name="Zou Z."/>
            <person name="Evans J."/>
            <person name="Lu Z."/>
            <person name="Zhao P."/>
            <person name="Sumathipala N."/>
            <person name="Altincicek B."/>
            <person name="Vilcinskas A."/>
            <person name="Williams M."/>
            <person name="Hultmark D."/>
            <person name="Hetru C."/>
            <person name="Jiang H."/>
            <person name="Grimmelikhuijzen C.J."/>
            <person name="Hauser F."/>
            <person name="Cazzamali G."/>
            <person name="Williamson M."/>
            <person name="Park Y."/>
            <person name="Li B."/>
            <person name="Tanaka Y."/>
            <person name="Predel R."/>
            <person name="Neupert S."/>
            <person name="Schachtner J."/>
            <person name="Verleyen P."/>
            <person name="Raible F."/>
            <person name="Bork P."/>
            <person name="Friedrich M."/>
            <person name="Walden K.K."/>
            <person name="Robertson H.M."/>
            <person name="Angeli S."/>
            <person name="Foret S."/>
            <person name="Bucher G."/>
            <person name="Schuetz S."/>
            <person name="Maleszka R."/>
            <person name="Wimmer E.A."/>
            <person name="Beeman R.W."/>
            <person name="Lorenzen M."/>
            <person name="Tomoyasu Y."/>
            <person name="Miller S.C."/>
            <person name="Grossmann D."/>
            <person name="Bucher G."/>
        </authorList>
    </citation>
    <scope>NUCLEOTIDE SEQUENCE [LARGE SCALE GENOMIC DNA]</scope>
    <source>
        <strain evidence="21 22">Georgia GA2</strain>
    </source>
</reference>
<dbReference type="SMART" id="SM00427">
    <property type="entry name" value="H2B"/>
    <property type="match status" value="1"/>
</dbReference>
<name>A0A139WM90_TRICA</name>
<keyword evidence="22" id="KW-1185">Reference proteome</keyword>
<keyword evidence="8 16" id="KW-0158">Chromosome</keyword>
<evidence type="ECO:0000259" key="20">
    <source>
        <dbReference type="Pfam" id="PF21200"/>
    </source>
</evidence>
<feature type="domain" description="Alpha-L-iduronidase C-terminal" evidence="20">
    <location>
        <begin position="513"/>
        <end position="603"/>
    </location>
</feature>
<dbReference type="InterPro" id="IPR049167">
    <property type="entry name" value="GH39_C"/>
</dbReference>
<evidence type="ECO:0000256" key="12">
    <source>
        <dbReference type="ARBA" id="ARBA00023125"/>
    </source>
</evidence>
<evidence type="ECO:0000256" key="15">
    <source>
        <dbReference type="ARBA" id="ARBA00023295"/>
    </source>
</evidence>
<evidence type="ECO:0000256" key="7">
    <source>
        <dbReference type="ARBA" id="ARBA00017644"/>
    </source>
</evidence>
<evidence type="ECO:0000259" key="19">
    <source>
        <dbReference type="Pfam" id="PF01229"/>
    </source>
</evidence>
<dbReference type="PANTHER" id="PTHR12631:SF8">
    <property type="entry name" value="ALPHA-L-IDURONIDASE"/>
    <property type="match status" value="1"/>
</dbReference>
<evidence type="ECO:0000313" key="21">
    <source>
        <dbReference type="EMBL" id="KYB29004.1"/>
    </source>
</evidence>
<evidence type="ECO:0000256" key="4">
    <source>
        <dbReference type="ARBA" id="ARBA00006846"/>
    </source>
</evidence>
<dbReference type="PRINTS" id="PR00621">
    <property type="entry name" value="HISTONEH2B"/>
</dbReference>
<keyword evidence="15" id="KW-0326">Glycosidase</keyword>
<dbReference type="GO" id="GO:0003677">
    <property type="term" value="F:DNA binding"/>
    <property type="evidence" value="ECO:0007669"/>
    <property type="project" value="UniProtKB-KW"/>
</dbReference>
<dbReference type="PANTHER" id="PTHR12631">
    <property type="entry name" value="ALPHA-L-IDURONIDASE"/>
    <property type="match status" value="1"/>
</dbReference>
<dbReference type="eggNOG" id="ENOG502QRES">
    <property type="taxonomic scope" value="Eukaryota"/>
</dbReference>
<evidence type="ECO:0000256" key="10">
    <source>
        <dbReference type="ARBA" id="ARBA00022801"/>
    </source>
</evidence>
<dbReference type="FunFam" id="1.10.20.10:FF:000016">
    <property type="entry name" value="Histone H2B"/>
    <property type="match status" value="1"/>
</dbReference>
<dbReference type="SUPFAM" id="SSF51445">
    <property type="entry name" value="(Trans)glycosidases"/>
    <property type="match status" value="1"/>
</dbReference>
<keyword evidence="14 16" id="KW-0544">Nucleosome core</keyword>
<dbReference type="Proteomes" id="UP000007266">
    <property type="component" value="Linkage group 2"/>
</dbReference>
<feature type="domain" description="Core Histone H2A/H2B/H3" evidence="18">
    <location>
        <begin position="650"/>
        <end position="726"/>
    </location>
</feature>